<comment type="caution">
    <text evidence="3">The sequence shown here is derived from an EMBL/GenBank/DDBJ whole genome shotgun (WGS) entry which is preliminary data.</text>
</comment>
<dbReference type="InterPro" id="IPR018712">
    <property type="entry name" value="Tle1-like_cat"/>
</dbReference>
<dbReference type="HOGENOM" id="CLU_286989_0_0_1"/>
<dbReference type="Pfam" id="PF00400">
    <property type="entry name" value="WD40"/>
    <property type="match status" value="3"/>
</dbReference>
<feature type="compositionally biased region" description="Polar residues" evidence="1">
    <location>
        <begin position="111"/>
        <end position="123"/>
    </location>
</feature>
<dbReference type="Proteomes" id="UP000017559">
    <property type="component" value="Unassembled WGS sequence"/>
</dbReference>
<protein>
    <recommendedName>
        <fullName evidence="2">T6SS Phospholipase effector Tle1-like catalytic domain-containing protein</fullName>
    </recommendedName>
</protein>
<dbReference type="SUPFAM" id="SSF50978">
    <property type="entry name" value="WD40 repeat-like"/>
    <property type="match status" value="1"/>
</dbReference>
<accession>V2Z1Q1</accession>
<reference evidence="3 4" key="1">
    <citation type="journal article" date="2014" name="BMC Genomics">
        <title>Genome and secretome analysis of the hemibiotrophic fungal pathogen, Moniliophthora roreri, which causes frosty pod rot disease of cacao: mechanisms of the biotrophic and necrotrophic phases.</title>
        <authorList>
            <person name="Meinhardt L.W."/>
            <person name="Costa G.G.L."/>
            <person name="Thomazella D.P.T."/>
            <person name="Teixeira P.J.P.L."/>
            <person name="Carazzolle M.F."/>
            <person name="Schuster S.C."/>
            <person name="Carlson J.E."/>
            <person name="Guiltinan M.J."/>
            <person name="Mieczkowski P."/>
            <person name="Farmer A."/>
            <person name="Ramaraj T."/>
            <person name="Crozier J."/>
            <person name="Davis R.E."/>
            <person name="Shao J."/>
            <person name="Melnick R.L."/>
            <person name="Pereira G.A.G."/>
            <person name="Bailey B.A."/>
        </authorList>
    </citation>
    <scope>NUCLEOTIDE SEQUENCE [LARGE SCALE GENOMIC DNA]</scope>
    <source>
        <strain evidence="3 4">MCA 2997</strain>
    </source>
</reference>
<dbReference type="KEGG" id="mrr:Moror_17318"/>
<organism evidence="3 4">
    <name type="scientific">Moniliophthora roreri (strain MCA 2997)</name>
    <name type="common">Cocoa frosty pod rot fungus</name>
    <name type="synonym">Crinipellis roreri</name>
    <dbReference type="NCBI Taxonomy" id="1381753"/>
    <lineage>
        <taxon>Eukaryota</taxon>
        <taxon>Fungi</taxon>
        <taxon>Dikarya</taxon>
        <taxon>Basidiomycota</taxon>
        <taxon>Agaricomycotina</taxon>
        <taxon>Agaricomycetes</taxon>
        <taxon>Agaricomycetidae</taxon>
        <taxon>Agaricales</taxon>
        <taxon>Marasmiineae</taxon>
        <taxon>Marasmiaceae</taxon>
        <taxon>Moniliophthora</taxon>
    </lineage>
</organism>
<evidence type="ECO:0000259" key="2">
    <source>
        <dbReference type="Pfam" id="PF09994"/>
    </source>
</evidence>
<dbReference type="Gene3D" id="2.130.10.10">
    <property type="entry name" value="YVTN repeat-like/Quinoprotein amine dehydrogenase"/>
    <property type="match status" value="2"/>
</dbReference>
<dbReference type="Pfam" id="PF09994">
    <property type="entry name" value="T6SS_Tle1-like_cat"/>
    <property type="match status" value="1"/>
</dbReference>
<feature type="compositionally biased region" description="Low complexity" evidence="1">
    <location>
        <begin position="88"/>
        <end position="102"/>
    </location>
</feature>
<dbReference type="PANTHER" id="PTHR33840">
    <property type="match status" value="1"/>
</dbReference>
<dbReference type="SMART" id="SM00320">
    <property type="entry name" value="WD40"/>
    <property type="match status" value="6"/>
</dbReference>
<feature type="compositionally biased region" description="Basic and acidic residues" evidence="1">
    <location>
        <begin position="197"/>
        <end position="214"/>
    </location>
</feature>
<dbReference type="InterPro" id="IPR015943">
    <property type="entry name" value="WD40/YVTN_repeat-like_dom_sf"/>
</dbReference>
<feature type="region of interest" description="Disordered" evidence="1">
    <location>
        <begin position="67"/>
        <end position="226"/>
    </location>
</feature>
<dbReference type="PANTHER" id="PTHR33840:SF1">
    <property type="entry name" value="TLE1 PHOSPHOLIPASE DOMAIN-CONTAINING PROTEIN"/>
    <property type="match status" value="1"/>
</dbReference>
<dbReference type="EMBL" id="AWSO01000016">
    <property type="protein sequence ID" value="ESK97889.1"/>
    <property type="molecule type" value="Genomic_DNA"/>
</dbReference>
<evidence type="ECO:0000256" key="1">
    <source>
        <dbReference type="SAM" id="MobiDB-lite"/>
    </source>
</evidence>
<feature type="compositionally biased region" description="Polar residues" evidence="1">
    <location>
        <begin position="170"/>
        <end position="185"/>
    </location>
</feature>
<dbReference type="InterPro" id="IPR001680">
    <property type="entry name" value="WD40_rpt"/>
</dbReference>
<feature type="domain" description="T6SS Phospholipase effector Tle1-like catalytic" evidence="2">
    <location>
        <begin position="233"/>
        <end position="510"/>
    </location>
</feature>
<feature type="compositionally biased region" description="Basic and acidic residues" evidence="1">
    <location>
        <begin position="67"/>
        <end position="76"/>
    </location>
</feature>
<name>V2Z1Q1_MONRO</name>
<dbReference type="AlphaFoldDB" id="V2Z1Q1"/>
<gene>
    <name evidence="3" type="ORF">Moror_17318</name>
</gene>
<proteinExistence type="predicted"/>
<sequence>MEIRTSAQSAGTARTNARVRIGREILAHNSVRCSATSSIHISVQRSRNVAIADTLPVLCINLPQRPRDASLERGGRPDFSSSRASAYNLSLRSRNTSSRSQSPVRPDSPDTESSSLRNANSRSVALYPTPPDTSPSSSRSRQERSCPEVHQFNPPNTSPDSVHPSRGRSRSQSNPPDSLDSSYSAPFQKAIPNRARSSPDRTLDTGGGHEDQGENNRGSSTNGKCSCTRGKGRNLVVCIDGTSNQFGAKNTNVVELYSRIPKNEHQLTFYNSGIGTYARPSWKSLSYYKQVIGHKLDLAIAWRFERILLSAYRWLSETYEPGDRIFLFGFSRGAYQVRALSAMIEKVGLIQRGNEDQIAFAYELYCASSDDTDEQVPAARSHSLDAQGDQASRFKMTFSVENVKIHFVGAWDTVSSVGLVRSDKDLPLTTLGMKHVCYFRHALALDERRVKFLPEFVRGGLGPRPEECRGEQPHTKEVWFAGTHSDIGGGNTENAGLNTNGPSLRWMVREAKKAGLQIKPFFEWSCIKKVGDIHESLSVAWRPLEYLPLKRLSYGQSDHITYRPHLGARRHIVDGQLIHQSVYWATGPQYKNRLPPRWQDQDNTAHIEPDSADQAAFCLSSIVNELCRTDKERKRQVIFKRIATVLNDVENVEDLAYGDHYQSLFQPTEVIEQNDPNLIRTRSTMSMINAIWDEVHRQGLCTETVNLRDMPPVIQTLLERPEAVGEAKRFLSRRCSPVLGAWSQRFPVNCVAVSPDGKFIAWGYGRQVVIRELETLANHAVVSGHPGQVTCIAFSPDSAKIISGSTMVFVNWLASHAHRCRPYREPVSAVAFDASGTYFLSASRDGTACLQACTSGKVSQIIQRYKPGGGAIHDAVFSPDDTKVVTGSEDGSISVFEKISGEKKIHLTPSQSSITCVSFLNREVLTIVAGTDSGVLYSFQFSPEWGQVHALEASASTNRHGYVSSAVSSNGFAAHVDTYNIRACAGTGAIAMHLYSFSPFLCATFSPKHPSLLIAGREDGIAFIDVMGGDGDFILGLLKEEGPETPFCNPKGMSLGTLIDIRFQAGRAETRRRIG</sequence>
<evidence type="ECO:0000313" key="3">
    <source>
        <dbReference type="EMBL" id="ESK97889.1"/>
    </source>
</evidence>
<feature type="compositionally biased region" description="Polar residues" evidence="1">
    <location>
        <begin position="215"/>
        <end position="225"/>
    </location>
</feature>
<dbReference type="OrthoDB" id="538223at2759"/>
<keyword evidence="4" id="KW-1185">Reference proteome</keyword>
<evidence type="ECO:0000313" key="4">
    <source>
        <dbReference type="Proteomes" id="UP000017559"/>
    </source>
</evidence>
<dbReference type="InterPro" id="IPR036322">
    <property type="entry name" value="WD40_repeat_dom_sf"/>
</dbReference>